<feature type="domain" description="IRS-type PTB" evidence="10">
    <location>
        <begin position="169"/>
        <end position="282"/>
    </location>
</feature>
<dbReference type="InterPro" id="IPR013783">
    <property type="entry name" value="Ig-like_fold"/>
</dbReference>
<dbReference type="InterPro" id="IPR002404">
    <property type="entry name" value="IRS_PTB"/>
</dbReference>
<organism evidence="11 12">
    <name type="scientific">Strigamia maritima</name>
    <name type="common">European centipede</name>
    <name type="synonym">Geophilus maritimus</name>
    <dbReference type="NCBI Taxonomy" id="126957"/>
    <lineage>
        <taxon>Eukaryota</taxon>
        <taxon>Metazoa</taxon>
        <taxon>Ecdysozoa</taxon>
        <taxon>Arthropoda</taxon>
        <taxon>Myriapoda</taxon>
        <taxon>Chilopoda</taxon>
        <taxon>Pleurostigmophora</taxon>
        <taxon>Geophilomorpha</taxon>
        <taxon>Linotaeniidae</taxon>
        <taxon>Strigamia</taxon>
    </lineage>
</organism>
<dbReference type="Pfam" id="PF02174">
    <property type="entry name" value="IRS"/>
    <property type="match status" value="1"/>
</dbReference>
<dbReference type="InterPro" id="IPR011993">
    <property type="entry name" value="PH-like_dom_sf"/>
</dbReference>
<dbReference type="AlphaFoldDB" id="T1J2Z8"/>
<proteinExistence type="predicted"/>
<dbReference type="eggNOG" id="KOG4047">
    <property type="taxonomic scope" value="Eukaryota"/>
</dbReference>
<evidence type="ECO:0000256" key="2">
    <source>
        <dbReference type="ARBA" id="ARBA00022525"/>
    </source>
</evidence>
<dbReference type="Pfam" id="PF10179">
    <property type="entry name" value="NDNF"/>
    <property type="match status" value="1"/>
</dbReference>
<dbReference type="Gene3D" id="2.60.40.10">
    <property type="entry name" value="Immunoglobulins"/>
    <property type="match status" value="2"/>
</dbReference>
<dbReference type="SMART" id="SM00233">
    <property type="entry name" value="PH"/>
    <property type="match status" value="1"/>
</dbReference>
<dbReference type="Gene3D" id="2.30.29.30">
    <property type="entry name" value="Pleckstrin-homology domain (PH domain)/Phosphotyrosine-binding domain (PTB)"/>
    <property type="match status" value="2"/>
</dbReference>
<dbReference type="SMART" id="SM01244">
    <property type="entry name" value="IRS"/>
    <property type="match status" value="1"/>
</dbReference>
<evidence type="ECO:0000256" key="6">
    <source>
        <dbReference type="ARBA" id="ARBA00024096"/>
    </source>
</evidence>
<evidence type="ECO:0000256" key="3">
    <source>
        <dbReference type="ARBA" id="ARBA00022729"/>
    </source>
</evidence>
<evidence type="ECO:0000313" key="11">
    <source>
        <dbReference type="EnsemblMetazoa" id="SMAR007953-PA"/>
    </source>
</evidence>
<dbReference type="PANTHER" id="PTHR14619">
    <property type="entry name" value="NEURON-DERIVED NEUROTROPHIC FACTOR"/>
    <property type="match status" value="1"/>
</dbReference>
<feature type="compositionally biased region" description="Low complexity" evidence="8">
    <location>
        <begin position="312"/>
        <end position="331"/>
    </location>
</feature>
<dbReference type="PANTHER" id="PTHR14619:SF3">
    <property type="entry name" value="PROTEIN NDNF"/>
    <property type="match status" value="1"/>
</dbReference>
<keyword evidence="5" id="KW-0325">Glycoprotein</keyword>
<dbReference type="InterPro" id="IPR019326">
    <property type="entry name" value="NDNF"/>
</dbReference>
<dbReference type="EMBL" id="JH431816">
    <property type="status" value="NOT_ANNOTATED_CDS"/>
    <property type="molecule type" value="Genomic_DNA"/>
</dbReference>
<feature type="region of interest" description="Disordered" evidence="8">
    <location>
        <begin position="294"/>
        <end position="335"/>
    </location>
</feature>
<keyword evidence="4" id="KW-0677">Repeat</keyword>
<evidence type="ECO:0000313" key="12">
    <source>
        <dbReference type="Proteomes" id="UP000014500"/>
    </source>
</evidence>
<dbReference type="PROSITE" id="PS51064">
    <property type="entry name" value="IRS_PTB"/>
    <property type="match status" value="1"/>
</dbReference>
<name>T1J2Z8_STRMM</name>
<evidence type="ECO:0000256" key="5">
    <source>
        <dbReference type="ARBA" id="ARBA00023180"/>
    </source>
</evidence>
<dbReference type="SMART" id="SM00060">
    <property type="entry name" value="FN3"/>
    <property type="match status" value="2"/>
</dbReference>
<dbReference type="InterPro" id="IPR001849">
    <property type="entry name" value="PH_domain"/>
</dbReference>
<evidence type="ECO:0000256" key="8">
    <source>
        <dbReference type="SAM" id="MobiDB-lite"/>
    </source>
</evidence>
<evidence type="ECO:0000259" key="9">
    <source>
        <dbReference type="PROSITE" id="PS50003"/>
    </source>
</evidence>
<protein>
    <recommendedName>
        <fullName evidence="6">Protein NDNF</fullName>
    </recommendedName>
</protein>
<dbReference type="CDD" id="cd00063">
    <property type="entry name" value="FN3"/>
    <property type="match status" value="1"/>
</dbReference>
<dbReference type="InterPro" id="IPR045805">
    <property type="entry name" value="NDNF_C"/>
</dbReference>
<comment type="subcellular location">
    <subcellularLocation>
        <location evidence="1">Secreted</location>
    </subcellularLocation>
</comment>
<evidence type="ECO:0000256" key="1">
    <source>
        <dbReference type="ARBA" id="ARBA00004613"/>
    </source>
</evidence>
<feature type="region of interest" description="Disordered" evidence="8">
    <location>
        <begin position="445"/>
        <end position="487"/>
    </location>
</feature>
<dbReference type="SUPFAM" id="SSF50729">
    <property type="entry name" value="PH domain-like"/>
    <property type="match status" value="2"/>
</dbReference>
<evidence type="ECO:0000259" key="10">
    <source>
        <dbReference type="PROSITE" id="PS51064"/>
    </source>
</evidence>
<dbReference type="EnsemblMetazoa" id="SMAR007953-RA">
    <property type="protein sequence ID" value="SMAR007953-PA"/>
    <property type="gene ID" value="SMAR007953"/>
</dbReference>
<feature type="compositionally biased region" description="Polar residues" evidence="8">
    <location>
        <begin position="452"/>
        <end position="467"/>
    </location>
</feature>
<dbReference type="HOGENOM" id="CLU_263189_0_0_1"/>
<dbReference type="InterPro" id="IPR055271">
    <property type="entry name" value="NDNF_Fn(III)_1"/>
</dbReference>
<dbReference type="InterPro" id="IPR036116">
    <property type="entry name" value="FN3_sf"/>
</dbReference>
<dbReference type="eggNOG" id="KOG4806">
    <property type="taxonomic scope" value="Eukaryota"/>
</dbReference>
<comment type="function">
    <text evidence="7">Secretory protein that plays a role in various cellular processes. Acts as a chemorepellent acting on gonadotropin-releasing hormone (GnRH) expressing neurons regulating their migration to the hypothalamus. Also promotes neuron migration, growth and survival as well as neurite outgrowth and is involved in the development of the olfactory system. May also act through the regulation of growth factors activity and downstream signaling. Also regulates extracellular matrix assembly and cell adhesiveness. Promotes endothelial cell survival, vessel formation and plays an important role in the process of revascularization through NOS3-dependent mechanisms.</text>
</comment>
<dbReference type="SUPFAM" id="SSF49265">
    <property type="entry name" value="Fibronectin type III"/>
    <property type="match status" value="2"/>
</dbReference>
<sequence>MSCSSQSPKDSDIVKQGYLYIKRPPRHGILKFKTWHKRYFVLRDESSENSRRLEMYLREADFDKGGAQKLVLELDNVVHVGRTADSKRFKQAFIVVCLGRSAVLLADEDSLSLNSWLLAVSLISGKGRSANNANGHSYRPLVRRRSGELPDCLEGVPLNQYYSEMKLGESNSYEVKIQPTEASNRNELRDSYQMVINTYGVSLKPIGKDEVAIHWPLCYIRKYKNEMLGLSSKRKTTLITFEVGRRSATGEGVFKFKTQNGREILTDLNQMIATSMTRKITQDGSNQCRLMGFPVTSRGPWSSEDEVHSPTDRTSSLLSSDSYSSENPNKSAILRSNSDNFNRIRMSNTSFVSSASSSNESAEYIMAAFSENTHQLHFDTCSGLRDCRSVNDLSVNQLDPLAQEEATKQRAARAEAEGYLEVLPDYFEGERESEERDNVYHNMDFTSEDLNKQSIEGKSSSETSKATSPVLGRRRPPAPLPRPEHTIISGRKSWTPITSTRRTSPPKVEWTAPLALLNLSIPRVSTERRPHPPQEVSPMKECIEIGESTSVSRWISKYAAFCVGGRVSDPLPHLNRANKGWRGVRYLCVAILLVFPSRICLVLITGSTPPSFGLNVKSRGLFHEPLCRPASDKQTSHAHGSFQTHATCAAGHRVSPSLPSNGNGAGNGFVGRGVARAFSSIGYQRLRGVGQNLFNKKGQVVRICKEDMISLMLLLVALADVTPSQHLPEKDDDAFTFDIPSDVLFHDTKVLPDANEVTVYLMKNDTKRYLMVFFLSLKNPKNQFILLSLPVHQHYSGKFFFGIRNFKTKIKIQSASFVRSLRSLRSITVPTALPAVDDPLSQQRDLLRRPKRSKRLLQSITSNEMMTFVSREFRSGLFILEVTSRDKHSSAKFYATSSPDIEMSYPEVAPSRVEIVQKNNEGITIAWKPSPSEAKWGQPVEYCVAHNTRKNVRSLCALENEKNSDLSPPPMPQYAGFGFQWEKKTSKIKTETKRKSKPNNSDIILTCVGRRTWITLTNLQPGTPYFVDVYAVNPATNRSSAYKPMNFVTDGTGHSVALPERQVIHVSLRHRRGATATFQYSPGVKCSEVVIALLPCFGHLTVELHRGSRLVTATNVNHLTRFKLVNVSDEESVRVHVTGDGKQTQSLKIMATRRPKKDPFPEMKDDEVNIWPQSVTCNSVKLRWAAPDDKSVYCLYKRRDAKKLFSKQNWCNNDDIPKRSEKHACRRYRKNNKQRTRGSVSEVVTGLRSGTRYAFEVQVSRQKGETLSYEPVFVTTKDKC</sequence>
<accession>T1J2Z8</accession>
<keyword evidence="12" id="KW-1185">Reference proteome</keyword>
<dbReference type="InterPro" id="IPR003961">
    <property type="entry name" value="FN3_dom"/>
</dbReference>
<reference evidence="12" key="1">
    <citation type="submission" date="2011-05" db="EMBL/GenBank/DDBJ databases">
        <authorList>
            <person name="Richards S.R."/>
            <person name="Qu J."/>
            <person name="Jiang H."/>
            <person name="Jhangiani S.N."/>
            <person name="Agravi P."/>
            <person name="Goodspeed R."/>
            <person name="Gross S."/>
            <person name="Mandapat C."/>
            <person name="Jackson L."/>
            <person name="Mathew T."/>
            <person name="Pu L."/>
            <person name="Thornton R."/>
            <person name="Saada N."/>
            <person name="Wilczek-Boney K.B."/>
            <person name="Lee S."/>
            <person name="Kovar C."/>
            <person name="Wu Y."/>
            <person name="Scherer S.E."/>
            <person name="Worley K.C."/>
            <person name="Muzny D.M."/>
            <person name="Gibbs R."/>
        </authorList>
    </citation>
    <scope>NUCLEOTIDE SEQUENCE</scope>
    <source>
        <strain evidence="12">Brora</strain>
    </source>
</reference>
<dbReference type="GO" id="GO:0005576">
    <property type="term" value="C:extracellular region"/>
    <property type="evidence" value="ECO:0007669"/>
    <property type="project" value="UniProtKB-SubCell"/>
</dbReference>
<evidence type="ECO:0000256" key="7">
    <source>
        <dbReference type="ARBA" id="ARBA00046135"/>
    </source>
</evidence>
<dbReference type="Pfam" id="PF19433">
    <property type="entry name" value="NDNF_C"/>
    <property type="match status" value="1"/>
</dbReference>
<evidence type="ECO:0000256" key="4">
    <source>
        <dbReference type="ARBA" id="ARBA00022737"/>
    </source>
</evidence>
<dbReference type="Proteomes" id="UP000014500">
    <property type="component" value="Unassembled WGS sequence"/>
</dbReference>
<dbReference type="PROSITE" id="PS50003">
    <property type="entry name" value="PH_DOMAIN"/>
    <property type="match status" value="1"/>
</dbReference>
<feature type="domain" description="PH" evidence="9">
    <location>
        <begin position="12"/>
        <end position="125"/>
    </location>
</feature>
<keyword evidence="2" id="KW-0964">Secreted</keyword>
<keyword evidence="3" id="KW-0732">Signal</keyword>
<reference evidence="11" key="2">
    <citation type="submission" date="2015-02" db="UniProtKB">
        <authorList>
            <consortium name="EnsemblMetazoa"/>
        </authorList>
    </citation>
    <scope>IDENTIFICATION</scope>
</reference>